<organism evidence="1 3">
    <name type="scientific">Brassica cretica</name>
    <name type="common">Mustard</name>
    <dbReference type="NCBI Taxonomy" id="69181"/>
    <lineage>
        <taxon>Eukaryota</taxon>
        <taxon>Viridiplantae</taxon>
        <taxon>Streptophyta</taxon>
        <taxon>Embryophyta</taxon>
        <taxon>Tracheophyta</taxon>
        <taxon>Spermatophyta</taxon>
        <taxon>Magnoliopsida</taxon>
        <taxon>eudicotyledons</taxon>
        <taxon>Gunneridae</taxon>
        <taxon>Pentapetalae</taxon>
        <taxon>rosids</taxon>
        <taxon>malvids</taxon>
        <taxon>Brassicales</taxon>
        <taxon>Brassicaceae</taxon>
        <taxon>Brassiceae</taxon>
        <taxon>Brassica</taxon>
    </lineage>
</organism>
<dbReference type="AlphaFoldDB" id="A0A8S9LI78"/>
<evidence type="ECO:0000313" key="1">
    <source>
        <dbReference type="EMBL" id="KAF2607770.1"/>
    </source>
</evidence>
<evidence type="ECO:0000313" key="3">
    <source>
        <dbReference type="Proteomes" id="UP000712281"/>
    </source>
</evidence>
<proteinExistence type="predicted"/>
<dbReference type="Proteomes" id="UP000712281">
    <property type="component" value="Unassembled WGS sequence"/>
</dbReference>
<accession>A0A8S9LI78</accession>
<comment type="caution">
    <text evidence="1">The sequence shown here is derived from an EMBL/GenBank/DDBJ whole genome shotgun (WGS) entry which is preliminary data.</text>
</comment>
<sequence>MPMTVVSSRLSPAILPTGLSFSRLLSVKYAAQRLPVSALISARASSASVETKSSVDYVVEKEKKNILACPICYNSLAALISQPHESA</sequence>
<protein>
    <submittedName>
        <fullName evidence="1">Uncharacterized protein</fullName>
    </submittedName>
</protein>
<evidence type="ECO:0000313" key="2">
    <source>
        <dbReference type="EMBL" id="KAF2608270.1"/>
    </source>
</evidence>
<dbReference type="EMBL" id="QGKW02000276">
    <property type="protein sequence ID" value="KAF2607770.1"/>
    <property type="molecule type" value="Genomic_DNA"/>
</dbReference>
<gene>
    <name evidence="2" type="ORF">F2Q68_00046648</name>
    <name evidence="1" type="ORF">F2Q68_00046649</name>
</gene>
<reference evidence="1" key="1">
    <citation type="submission" date="2019-12" db="EMBL/GenBank/DDBJ databases">
        <title>Genome sequencing and annotation of Brassica cretica.</title>
        <authorList>
            <person name="Studholme D.J."/>
            <person name="Sarris P.F."/>
        </authorList>
    </citation>
    <scope>NUCLEOTIDE SEQUENCE</scope>
    <source>
        <strain evidence="1">PFS-001/15</strain>
        <tissue evidence="1">Leaf</tissue>
    </source>
</reference>
<name>A0A8S9LI78_BRACR</name>
<dbReference type="EMBL" id="QGKW02000276">
    <property type="protein sequence ID" value="KAF2608270.1"/>
    <property type="molecule type" value="Genomic_DNA"/>
</dbReference>